<evidence type="ECO:0000313" key="2">
    <source>
        <dbReference type="Proteomes" id="UP000012149"/>
    </source>
</evidence>
<gene>
    <name evidence="1" type="ORF">LEP1GSC161_2862</name>
</gene>
<protein>
    <submittedName>
        <fullName evidence="1">Uncharacterized protein</fullName>
    </submittedName>
</protein>
<accession>M6VWE7</accession>
<organism evidence="1 2">
    <name type="scientific">Leptospira santarosai str. CBC1416</name>
    <dbReference type="NCBI Taxonomy" id="1193059"/>
    <lineage>
        <taxon>Bacteria</taxon>
        <taxon>Pseudomonadati</taxon>
        <taxon>Spirochaetota</taxon>
        <taxon>Spirochaetia</taxon>
        <taxon>Leptospirales</taxon>
        <taxon>Leptospiraceae</taxon>
        <taxon>Leptospira</taxon>
    </lineage>
</organism>
<dbReference type="Proteomes" id="UP000012149">
    <property type="component" value="Unassembled WGS sequence"/>
</dbReference>
<comment type="caution">
    <text evidence="1">The sequence shown here is derived from an EMBL/GenBank/DDBJ whole genome shotgun (WGS) entry which is preliminary data.</text>
</comment>
<proteinExistence type="predicted"/>
<name>M6VWE7_9LEPT</name>
<dbReference type="AlphaFoldDB" id="M6VWE7"/>
<evidence type="ECO:0000313" key="1">
    <source>
        <dbReference type="EMBL" id="EMO57339.1"/>
    </source>
</evidence>
<reference evidence="1 2" key="1">
    <citation type="submission" date="2013-01" db="EMBL/GenBank/DDBJ databases">
        <authorList>
            <person name="Harkins D.M."/>
            <person name="Durkin A.S."/>
            <person name="Brinkac L.M."/>
            <person name="Haft D.H."/>
            <person name="Selengut J.D."/>
            <person name="Sanka R."/>
            <person name="DePew J."/>
            <person name="Purushe J."/>
            <person name="Matthias M.A."/>
            <person name="Vinetz J.M."/>
            <person name="Sutton G.G."/>
            <person name="Nierman W.C."/>
            <person name="Fouts D.E."/>
        </authorList>
    </citation>
    <scope>NUCLEOTIDE SEQUENCE [LARGE SCALE GENOMIC DNA]</scope>
    <source>
        <strain evidence="1 2">CBC1416</strain>
    </source>
</reference>
<sequence>MSLSFFWDRFLWEFLQITSPYALFAGLKEFFTIKSRDGDFDFVGVPTFGTGFGFLTSNSRSLKV</sequence>
<dbReference type="EMBL" id="AKWE02000123">
    <property type="protein sequence ID" value="EMO57339.1"/>
    <property type="molecule type" value="Genomic_DNA"/>
</dbReference>